<reference evidence="1 2" key="1">
    <citation type="journal article" date="2015" name="Parasit. Vectors">
        <title>Draft genome of the scabies mite.</title>
        <authorList>
            <person name="Rider S.D.Jr."/>
            <person name="Morgan M.S."/>
            <person name="Arlian L.G."/>
        </authorList>
    </citation>
    <scope>NUCLEOTIDE SEQUENCE [LARGE SCALE GENOMIC DNA]</scope>
    <source>
        <strain evidence="1">Arlian Lab</strain>
    </source>
</reference>
<protein>
    <submittedName>
        <fullName evidence="1">Uncharacterized protein</fullName>
    </submittedName>
</protein>
<organism evidence="1 2">
    <name type="scientific">Sarcoptes scabiei</name>
    <name type="common">Itch mite</name>
    <name type="synonym">Acarus scabiei</name>
    <dbReference type="NCBI Taxonomy" id="52283"/>
    <lineage>
        <taxon>Eukaryota</taxon>
        <taxon>Metazoa</taxon>
        <taxon>Ecdysozoa</taxon>
        <taxon>Arthropoda</taxon>
        <taxon>Chelicerata</taxon>
        <taxon>Arachnida</taxon>
        <taxon>Acari</taxon>
        <taxon>Acariformes</taxon>
        <taxon>Sarcoptiformes</taxon>
        <taxon>Astigmata</taxon>
        <taxon>Psoroptidia</taxon>
        <taxon>Sarcoptoidea</taxon>
        <taxon>Sarcoptidae</taxon>
        <taxon>Sarcoptinae</taxon>
        <taxon>Sarcoptes</taxon>
    </lineage>
</organism>
<sequence length="63" mass="7403">MVQKKFIQMRSKKNDSTKIFGPFVRIHSSLSFVLDFLFRRFGGSSSTFTFHLVPRKFIKTTID</sequence>
<dbReference type="EMBL" id="JXLN01009968">
    <property type="protein sequence ID" value="KPM04796.1"/>
    <property type="molecule type" value="Genomic_DNA"/>
</dbReference>
<accession>A0A132A157</accession>
<dbReference type="VEuPathDB" id="VectorBase:SSCA004657"/>
<proteinExistence type="predicted"/>
<comment type="caution">
    <text evidence="1">The sequence shown here is derived from an EMBL/GenBank/DDBJ whole genome shotgun (WGS) entry which is preliminary data.</text>
</comment>
<evidence type="ECO:0000313" key="1">
    <source>
        <dbReference type="EMBL" id="KPM04796.1"/>
    </source>
</evidence>
<gene>
    <name evidence="1" type="ORF">QR98_0032500</name>
</gene>
<name>A0A132A157_SARSC</name>
<evidence type="ECO:0000313" key="2">
    <source>
        <dbReference type="Proteomes" id="UP000616769"/>
    </source>
</evidence>
<dbReference type="AlphaFoldDB" id="A0A132A157"/>
<dbReference type="Proteomes" id="UP000616769">
    <property type="component" value="Unassembled WGS sequence"/>
</dbReference>